<sequence length="278" mass="33019">MGNLLHKENQQLYSDVPPTKLRNIDEKFRAAKPTPFWRWVADQFFYNMLENRFFSLKIKNKENYDKRDPQFANIIYAPHNNWWDGIVGYNLCRRIFNTDIRMMIEEMNRFPILARAGAFPVNKKSPQASMRALQYSVDELCDNKKSLWIFPQGIIRPPMYRPIEFQTGLAYIAKNVAKKAGGVNLIPVAVNYPFLREDKPEVLCEVGEPIILTDYNFDRKEFTHRVEKNFEALCDKQFEDIRHGNIEDYEYLYKQKLKWYKKLEKRLKKIDMPKGSGV</sequence>
<keyword evidence="2" id="KW-0012">Acyltransferase</keyword>
<feature type="domain" description="Phospholipid/glycerol acyltransferase" evidence="1">
    <location>
        <begin position="73"/>
        <end position="193"/>
    </location>
</feature>
<protein>
    <submittedName>
        <fullName evidence="2">Lysophospholipid acyltransferase family protein</fullName>
    </submittedName>
</protein>
<dbReference type="SUPFAM" id="SSF69593">
    <property type="entry name" value="Glycerol-3-phosphate (1)-acyltransferase"/>
    <property type="match status" value="1"/>
</dbReference>
<dbReference type="Pfam" id="PF01553">
    <property type="entry name" value="Acyltransferase"/>
    <property type="match status" value="1"/>
</dbReference>
<gene>
    <name evidence="2" type="ORF">IAD26_10260</name>
</gene>
<proteinExistence type="predicted"/>
<dbReference type="InterPro" id="IPR002123">
    <property type="entry name" value="Plipid/glycerol_acylTrfase"/>
</dbReference>
<dbReference type="SMART" id="SM00563">
    <property type="entry name" value="PlsC"/>
    <property type="match status" value="1"/>
</dbReference>
<evidence type="ECO:0000259" key="1">
    <source>
        <dbReference type="SMART" id="SM00563"/>
    </source>
</evidence>
<evidence type="ECO:0000313" key="3">
    <source>
        <dbReference type="Proteomes" id="UP000886748"/>
    </source>
</evidence>
<dbReference type="EMBL" id="DVOD01000072">
    <property type="protein sequence ID" value="HIU93496.1"/>
    <property type="molecule type" value="Genomic_DNA"/>
</dbReference>
<dbReference type="Proteomes" id="UP000886748">
    <property type="component" value="Unassembled WGS sequence"/>
</dbReference>
<name>A0A9D1N2J3_9CLOT</name>
<dbReference type="AlphaFoldDB" id="A0A9D1N2J3"/>
<organism evidence="2 3">
    <name type="scientific">Candidatus Limenecus avicola</name>
    <dbReference type="NCBI Taxonomy" id="2840847"/>
    <lineage>
        <taxon>Bacteria</taxon>
        <taxon>Bacillati</taxon>
        <taxon>Bacillota</taxon>
        <taxon>Clostridia</taxon>
        <taxon>Eubacteriales</taxon>
        <taxon>Clostridiaceae</taxon>
        <taxon>Clostridiaceae incertae sedis</taxon>
        <taxon>Candidatus Limenecus</taxon>
    </lineage>
</organism>
<reference evidence="2" key="2">
    <citation type="journal article" date="2021" name="PeerJ">
        <title>Extensive microbial diversity within the chicken gut microbiome revealed by metagenomics and culture.</title>
        <authorList>
            <person name="Gilroy R."/>
            <person name="Ravi A."/>
            <person name="Getino M."/>
            <person name="Pursley I."/>
            <person name="Horton D.L."/>
            <person name="Alikhan N.F."/>
            <person name="Baker D."/>
            <person name="Gharbi K."/>
            <person name="Hall N."/>
            <person name="Watson M."/>
            <person name="Adriaenssens E.M."/>
            <person name="Foster-Nyarko E."/>
            <person name="Jarju S."/>
            <person name="Secka A."/>
            <person name="Antonio M."/>
            <person name="Oren A."/>
            <person name="Chaudhuri R.R."/>
            <person name="La Ragione R."/>
            <person name="Hildebrand F."/>
            <person name="Pallen M.J."/>
        </authorList>
    </citation>
    <scope>NUCLEOTIDE SEQUENCE</scope>
    <source>
        <strain evidence="2">CHK154-7741</strain>
    </source>
</reference>
<reference evidence="2" key="1">
    <citation type="submission" date="2020-10" db="EMBL/GenBank/DDBJ databases">
        <authorList>
            <person name="Gilroy R."/>
        </authorList>
    </citation>
    <scope>NUCLEOTIDE SEQUENCE</scope>
    <source>
        <strain evidence="2">CHK154-7741</strain>
    </source>
</reference>
<comment type="caution">
    <text evidence="2">The sequence shown here is derived from an EMBL/GenBank/DDBJ whole genome shotgun (WGS) entry which is preliminary data.</text>
</comment>
<accession>A0A9D1N2J3</accession>
<dbReference type="GO" id="GO:0016746">
    <property type="term" value="F:acyltransferase activity"/>
    <property type="evidence" value="ECO:0007669"/>
    <property type="project" value="UniProtKB-KW"/>
</dbReference>
<keyword evidence="2" id="KW-0808">Transferase</keyword>
<evidence type="ECO:0000313" key="2">
    <source>
        <dbReference type="EMBL" id="HIU93496.1"/>
    </source>
</evidence>
<dbReference type="CDD" id="cd06551">
    <property type="entry name" value="LPLAT"/>
    <property type="match status" value="1"/>
</dbReference>